<comment type="caution">
    <text evidence="6">The sequence shown here is derived from an EMBL/GenBank/DDBJ whole genome shotgun (WGS) entry which is preliminary data.</text>
</comment>
<comment type="similarity">
    <text evidence="1 3">Belongs to the pirin family.</text>
</comment>
<dbReference type="InterPro" id="IPR011051">
    <property type="entry name" value="RmlC_Cupin_sf"/>
</dbReference>
<evidence type="ECO:0000313" key="6">
    <source>
        <dbReference type="EMBL" id="TCP56450.1"/>
    </source>
</evidence>
<dbReference type="InterPro" id="IPR003829">
    <property type="entry name" value="Pirin_N_dom"/>
</dbReference>
<feature type="binding site" evidence="2">
    <location>
        <position position="81"/>
    </location>
    <ligand>
        <name>Fe cation</name>
        <dbReference type="ChEBI" id="CHEBI:24875"/>
    </ligand>
</feature>
<name>A0A4R2R198_9PSEU</name>
<protein>
    <recommendedName>
        <fullName evidence="8">Pirin</fullName>
    </recommendedName>
</protein>
<keyword evidence="2" id="KW-0479">Metal-binding</keyword>
<dbReference type="PANTHER" id="PTHR13903">
    <property type="entry name" value="PIRIN-RELATED"/>
    <property type="match status" value="1"/>
</dbReference>
<dbReference type="Gene3D" id="2.60.120.10">
    <property type="entry name" value="Jelly Rolls"/>
    <property type="match status" value="2"/>
</dbReference>
<dbReference type="PIRSF" id="PIRSF006232">
    <property type="entry name" value="Pirin"/>
    <property type="match status" value="1"/>
</dbReference>
<dbReference type="SUPFAM" id="SSF51182">
    <property type="entry name" value="RmlC-like cupins"/>
    <property type="match status" value="1"/>
</dbReference>
<dbReference type="Pfam" id="PF05726">
    <property type="entry name" value="Pirin_C"/>
    <property type="match status" value="1"/>
</dbReference>
<evidence type="ECO:0000256" key="2">
    <source>
        <dbReference type="PIRSR" id="PIRSR006232-1"/>
    </source>
</evidence>
<dbReference type="InterPro" id="IPR012093">
    <property type="entry name" value="Pirin"/>
</dbReference>
<dbReference type="CDD" id="cd02247">
    <property type="entry name" value="cupin_pirin_C"/>
    <property type="match status" value="1"/>
</dbReference>
<accession>A0A4R2R198</accession>
<feature type="binding site" evidence="2">
    <location>
        <position position="79"/>
    </location>
    <ligand>
        <name>Fe cation</name>
        <dbReference type="ChEBI" id="CHEBI:24875"/>
    </ligand>
</feature>
<evidence type="ECO:0000259" key="4">
    <source>
        <dbReference type="Pfam" id="PF02678"/>
    </source>
</evidence>
<evidence type="ECO:0000256" key="3">
    <source>
        <dbReference type="RuleBase" id="RU003457"/>
    </source>
</evidence>
<evidence type="ECO:0000256" key="1">
    <source>
        <dbReference type="ARBA" id="ARBA00008416"/>
    </source>
</evidence>
<dbReference type="PANTHER" id="PTHR13903:SF8">
    <property type="entry name" value="PIRIN"/>
    <property type="match status" value="1"/>
</dbReference>
<evidence type="ECO:0000313" key="7">
    <source>
        <dbReference type="Proteomes" id="UP000294911"/>
    </source>
</evidence>
<gene>
    <name evidence="6" type="ORF">EV191_101393</name>
</gene>
<dbReference type="GO" id="GO:0046872">
    <property type="term" value="F:metal ion binding"/>
    <property type="evidence" value="ECO:0007669"/>
    <property type="project" value="UniProtKB-KW"/>
</dbReference>
<sequence length="332" mass="35863">MSNTEDAPGERTVCYGPLVSPAEDELLWPRQVPLGGPRGMLVRRVLPNRYRRMVGPWCFVDSYGPADIADAPGMQVPPHPHTGLQTVSWLLDGEVLHRDSLGSDQLIRPGELNLMTAGNGIAHSEESPAPARRHRSVLHGIQLWVALPAADRHGAAGFEHHAELPTLSTADANVTVIMGELAGLASPATAYSPLVAAEVALPDGGELRQPVDAEFEHAVLKLSGRLRVDGNKLADGSMLYLAPGRTEVRIDSNGPGRALLLGGRPFTEKLVMWWNFVGRSHEEIVQARVDWEHERAGATDSRFGVVHGYAGAALPAPELPQVTLRPRGRSTH</sequence>
<reference evidence="6 7" key="1">
    <citation type="submission" date="2019-03" db="EMBL/GenBank/DDBJ databases">
        <title>Genomic Encyclopedia of Type Strains, Phase IV (KMG-IV): sequencing the most valuable type-strain genomes for metagenomic binning, comparative biology and taxonomic classification.</title>
        <authorList>
            <person name="Goeker M."/>
        </authorList>
    </citation>
    <scope>NUCLEOTIDE SEQUENCE [LARGE SCALE GENOMIC DNA]</scope>
    <source>
        <strain evidence="6 7">DSM 45765</strain>
    </source>
</reference>
<dbReference type="EMBL" id="SLXQ01000001">
    <property type="protein sequence ID" value="TCP56450.1"/>
    <property type="molecule type" value="Genomic_DNA"/>
</dbReference>
<dbReference type="AlphaFoldDB" id="A0A4R2R198"/>
<keyword evidence="2" id="KW-0408">Iron</keyword>
<proteinExistence type="inferred from homology"/>
<comment type="cofactor">
    <cofactor evidence="2">
        <name>Fe cation</name>
        <dbReference type="ChEBI" id="CHEBI:24875"/>
    </cofactor>
    <text evidence="2">Binds 1 Fe cation per subunit.</text>
</comment>
<feature type="domain" description="Pirin N-terminal" evidence="4">
    <location>
        <begin position="42"/>
        <end position="145"/>
    </location>
</feature>
<feature type="binding site" evidence="2">
    <location>
        <position position="125"/>
    </location>
    <ligand>
        <name>Fe cation</name>
        <dbReference type="ChEBI" id="CHEBI:24875"/>
    </ligand>
</feature>
<feature type="domain" description="Pirin C-terminal" evidence="5">
    <location>
        <begin position="197"/>
        <end position="295"/>
    </location>
</feature>
<keyword evidence="7" id="KW-1185">Reference proteome</keyword>
<dbReference type="InterPro" id="IPR014710">
    <property type="entry name" value="RmlC-like_jellyroll"/>
</dbReference>
<dbReference type="CDD" id="cd02909">
    <property type="entry name" value="cupin_pirin_N"/>
    <property type="match status" value="1"/>
</dbReference>
<dbReference type="Pfam" id="PF02678">
    <property type="entry name" value="Pirin"/>
    <property type="match status" value="1"/>
</dbReference>
<evidence type="ECO:0000259" key="5">
    <source>
        <dbReference type="Pfam" id="PF05726"/>
    </source>
</evidence>
<dbReference type="RefSeq" id="WP_207894369.1">
    <property type="nucleotide sequence ID" value="NZ_SLXQ01000001.1"/>
</dbReference>
<dbReference type="Proteomes" id="UP000294911">
    <property type="component" value="Unassembled WGS sequence"/>
</dbReference>
<feature type="binding site" evidence="2">
    <location>
        <position position="123"/>
    </location>
    <ligand>
        <name>Fe cation</name>
        <dbReference type="ChEBI" id="CHEBI:24875"/>
    </ligand>
</feature>
<dbReference type="InterPro" id="IPR008778">
    <property type="entry name" value="Pirin_C_dom"/>
</dbReference>
<organism evidence="6 7">
    <name type="scientific">Tamaricihabitans halophyticus</name>
    <dbReference type="NCBI Taxonomy" id="1262583"/>
    <lineage>
        <taxon>Bacteria</taxon>
        <taxon>Bacillati</taxon>
        <taxon>Actinomycetota</taxon>
        <taxon>Actinomycetes</taxon>
        <taxon>Pseudonocardiales</taxon>
        <taxon>Pseudonocardiaceae</taxon>
        <taxon>Tamaricihabitans</taxon>
    </lineage>
</organism>
<evidence type="ECO:0008006" key="8">
    <source>
        <dbReference type="Google" id="ProtNLM"/>
    </source>
</evidence>